<proteinExistence type="predicted"/>
<feature type="compositionally biased region" description="Basic and acidic residues" evidence="1">
    <location>
        <begin position="834"/>
        <end position="845"/>
    </location>
</feature>
<feature type="compositionally biased region" description="Acidic residues" evidence="1">
    <location>
        <begin position="874"/>
        <end position="885"/>
    </location>
</feature>
<feature type="region of interest" description="Disordered" evidence="1">
    <location>
        <begin position="559"/>
        <end position="646"/>
    </location>
</feature>
<feature type="compositionally biased region" description="Basic and acidic residues" evidence="1">
    <location>
        <begin position="573"/>
        <end position="587"/>
    </location>
</feature>
<evidence type="ECO:0000313" key="2">
    <source>
        <dbReference type="EMBL" id="RPA78691.1"/>
    </source>
</evidence>
<evidence type="ECO:0000313" key="3">
    <source>
        <dbReference type="Proteomes" id="UP000275078"/>
    </source>
</evidence>
<feature type="region of interest" description="Disordered" evidence="1">
    <location>
        <begin position="260"/>
        <end position="474"/>
    </location>
</feature>
<feature type="compositionally biased region" description="Basic and acidic residues" evidence="1">
    <location>
        <begin position="940"/>
        <end position="949"/>
    </location>
</feature>
<dbReference type="AlphaFoldDB" id="A0A3N4I396"/>
<sequence length="1008" mass="109706">MSDPQPEVPQRPEATVASSASASEPTVTEKPEDQLANSNPVLPEQTPIVDKLSTAVAIPERSPVDEAQVQPESTTTLEEPQQSSVEPDGETAEFNPFKLMALAALPENRDEYFGGLNGNHYSFSPPATLVTSVRKKILDFEDERAKQNEGKEPVVYLSDLGFPPLTQQEYAALDNTQMGRYDMGIHPKATKPKSKVSAKRNALIKHCERQWDMDFTGCKRFSTYKATEKVQMSYSVTTYAADKWGWFPEFTMIQWEKTLGDRSASQIRSRADKPSTPKQRATGKKGVSTRESQAGTRIGSTSSVQSPVPPTQPRKDGHMPAPDNRNKAGDTGEPSGKPLETEPASGTKLNPTNNVPIAKSDSNGITSGTNDPSGIASVVDTRELSSEKERPPPNQQTSTPVVIRETMPEPESIGTPRKRSPGRETPSKRARLGKAPPRLQTQNSIESTTTIGESTPIGMQRQPPCTPTPGPKKTANTLRIQFQDENEFRWRMYPGARLEVVAWQLCPESPEGPFICRIGSDSTELPLTEESFPAISSRAIQQDTILFFRLGTFQSESTPHIADLSDSETIGDDSGKDNDASEHHDEDITMPDAPDEQSDTSEAPDEQSDTSEAPDEQSDTSEAADEMSMQTSEVAVEMSDPTDELSMRTASMLNELDEHIKEMDKQIETNHASASAPLPDLHIPDAPIERAYQPVSGEVTYPSIATTDSTTIDPQTVQQIQDCGSRDAAARRFQEQLTGVFGEVHSGNTQFPTPTIVRGGQEAIPALETPVPEVRASPGRKQPPVGRKNPNKPMAPVIEKVIPPPPSPGKKTGTRRKNPPIVNESAVPNTVLLPRREDDLEKSKIDYTAVKKKTKKTMSEAEQEALRGLVQSSDESELSEPEESIEVAPTTTKPKNQRANSSKKTPKKPVAYKVKKNTAAASKPANTQADGTLPKNRWQKGIETKKRKKLEAEAEAAKASAVAIQTAPAAEATSQGVASTVVPNANAPPLQPAPPKVRTTRRKSGKSD</sequence>
<organism evidence="2 3">
    <name type="scientific">Ascobolus immersus RN42</name>
    <dbReference type="NCBI Taxonomy" id="1160509"/>
    <lineage>
        <taxon>Eukaryota</taxon>
        <taxon>Fungi</taxon>
        <taxon>Dikarya</taxon>
        <taxon>Ascomycota</taxon>
        <taxon>Pezizomycotina</taxon>
        <taxon>Pezizomycetes</taxon>
        <taxon>Pezizales</taxon>
        <taxon>Ascobolaceae</taxon>
        <taxon>Ascobolus</taxon>
    </lineage>
</organism>
<feature type="compositionally biased region" description="Polar residues" evidence="1">
    <location>
        <begin position="289"/>
        <end position="299"/>
    </location>
</feature>
<feature type="compositionally biased region" description="Polar residues" evidence="1">
    <location>
        <begin position="972"/>
        <end position="982"/>
    </location>
</feature>
<feature type="compositionally biased region" description="Basic residues" evidence="1">
    <location>
        <begin position="998"/>
        <end position="1008"/>
    </location>
</feature>
<protein>
    <submittedName>
        <fullName evidence="2">Uncharacterized protein</fullName>
    </submittedName>
</protein>
<dbReference type="Proteomes" id="UP000275078">
    <property type="component" value="Unassembled WGS sequence"/>
</dbReference>
<reference evidence="2 3" key="1">
    <citation type="journal article" date="2018" name="Nat. Ecol. Evol.">
        <title>Pezizomycetes genomes reveal the molecular basis of ectomycorrhizal truffle lifestyle.</title>
        <authorList>
            <person name="Murat C."/>
            <person name="Payen T."/>
            <person name="Noel B."/>
            <person name="Kuo A."/>
            <person name="Morin E."/>
            <person name="Chen J."/>
            <person name="Kohler A."/>
            <person name="Krizsan K."/>
            <person name="Balestrini R."/>
            <person name="Da Silva C."/>
            <person name="Montanini B."/>
            <person name="Hainaut M."/>
            <person name="Levati E."/>
            <person name="Barry K.W."/>
            <person name="Belfiori B."/>
            <person name="Cichocki N."/>
            <person name="Clum A."/>
            <person name="Dockter R.B."/>
            <person name="Fauchery L."/>
            <person name="Guy J."/>
            <person name="Iotti M."/>
            <person name="Le Tacon F."/>
            <person name="Lindquist E.A."/>
            <person name="Lipzen A."/>
            <person name="Malagnac F."/>
            <person name="Mello A."/>
            <person name="Molinier V."/>
            <person name="Miyauchi S."/>
            <person name="Poulain J."/>
            <person name="Riccioni C."/>
            <person name="Rubini A."/>
            <person name="Sitrit Y."/>
            <person name="Splivallo R."/>
            <person name="Traeger S."/>
            <person name="Wang M."/>
            <person name="Zifcakova L."/>
            <person name="Wipf D."/>
            <person name="Zambonelli A."/>
            <person name="Paolocci F."/>
            <person name="Nowrousian M."/>
            <person name="Ottonello S."/>
            <person name="Baldrian P."/>
            <person name="Spatafora J.W."/>
            <person name="Henrissat B."/>
            <person name="Nagy L.G."/>
            <person name="Aury J.M."/>
            <person name="Wincker P."/>
            <person name="Grigoriev I.V."/>
            <person name="Bonfante P."/>
            <person name="Martin F.M."/>
        </authorList>
    </citation>
    <scope>NUCLEOTIDE SEQUENCE [LARGE SCALE GENOMIC DNA]</scope>
    <source>
        <strain evidence="2 3">RN42</strain>
    </source>
</reference>
<feature type="compositionally biased region" description="Basic and acidic residues" evidence="1">
    <location>
        <begin position="313"/>
        <end position="330"/>
    </location>
</feature>
<feature type="compositionally biased region" description="Polar residues" evidence="1">
    <location>
        <begin position="889"/>
        <end position="903"/>
    </location>
</feature>
<evidence type="ECO:0000256" key="1">
    <source>
        <dbReference type="SAM" id="MobiDB-lite"/>
    </source>
</evidence>
<name>A0A3N4I396_ASCIM</name>
<feature type="compositionally biased region" description="Acidic residues" evidence="1">
    <location>
        <begin position="593"/>
        <end position="625"/>
    </location>
</feature>
<feature type="compositionally biased region" description="Polar residues" evidence="1">
    <location>
        <begin position="347"/>
        <end position="372"/>
    </location>
</feature>
<feature type="region of interest" description="Disordered" evidence="1">
    <location>
        <begin position="1"/>
        <end position="94"/>
    </location>
</feature>
<keyword evidence="3" id="KW-1185">Reference proteome</keyword>
<dbReference type="EMBL" id="ML119708">
    <property type="protein sequence ID" value="RPA78691.1"/>
    <property type="molecule type" value="Genomic_DNA"/>
</dbReference>
<feature type="region of interest" description="Disordered" evidence="1">
    <location>
        <begin position="769"/>
        <end position="949"/>
    </location>
</feature>
<gene>
    <name evidence="2" type="ORF">BJ508DRAFT_309022</name>
</gene>
<accession>A0A3N4I396</accession>
<feature type="compositionally biased region" description="Basic and acidic residues" evidence="1">
    <location>
        <begin position="380"/>
        <end position="391"/>
    </location>
</feature>
<dbReference type="STRING" id="1160509.A0A3N4I396"/>
<feature type="compositionally biased region" description="Polar residues" evidence="1">
    <location>
        <begin position="70"/>
        <end position="85"/>
    </location>
</feature>
<feature type="compositionally biased region" description="Low complexity" evidence="1">
    <location>
        <begin position="444"/>
        <end position="458"/>
    </location>
</feature>
<feature type="region of interest" description="Disordered" evidence="1">
    <location>
        <begin position="967"/>
        <end position="1008"/>
    </location>
</feature>
<feature type="compositionally biased region" description="Low complexity" evidence="1">
    <location>
        <begin position="12"/>
        <end position="26"/>
    </location>
</feature>